<feature type="transmembrane region" description="Helical" evidence="2">
    <location>
        <begin position="127"/>
        <end position="151"/>
    </location>
</feature>
<dbReference type="InterPro" id="IPR011047">
    <property type="entry name" value="Quinoprotein_ADH-like_sf"/>
</dbReference>
<protein>
    <submittedName>
        <fullName evidence="4">PQQ-binding-like beta-propeller repeat protein</fullName>
    </submittedName>
</protein>
<feature type="transmembrane region" description="Helical" evidence="2">
    <location>
        <begin position="614"/>
        <end position="634"/>
    </location>
</feature>
<feature type="domain" description="Pyrrolo-quinoline quinone repeat" evidence="3">
    <location>
        <begin position="922"/>
        <end position="1019"/>
    </location>
</feature>
<feature type="region of interest" description="Disordered" evidence="1">
    <location>
        <begin position="484"/>
        <end position="517"/>
    </location>
</feature>
<sequence length="1340" mass="140645">MSSEQQPIHELKPWEAARVAGVLTALPALYIFGIEGVTTETEIDLTTGESTSTSDLGTQFGRAAVWLVLTLVAAGVERYTRSHATPWPPRVRALLAVLRLAPAPAVSEPASVGRFELRPYHVARAAAVVAVLLAVFGSAGVFWLLVAGCCLGAEWFTRTRGTGWPGPVREALAESGPAPPREPGAGAPGQRWARTIGAALVSDAAEPLLPARALRLGEIFRTATVVTRRSWRVSVVFTVVTVIVAFMLFFVVTTQVAQIGSSGAEFAGDDPAAGLAFLIGSFLLGYLLTIVVVGVPADAAINGVTVFAADAALRGVPVRLDGVLARVRPRLLALCGLQAVCYALALTISTALPILALLVGGFPALVLAWVLTIPLSFAVGIVIGLAPVVLTLEDIGVGAALRRSVELVRSALGQVVAIHLVWLGIVVVALVTLLLPLGIGLLLPGVQVLVFPVAVLVLAAGFPYFRTLQTVVYADLTRGTRADVRDLPGVSPQESASPAPPVLSASPAPPALPAQAATPTLPVSADALTSPTRPPVPTVSLRKEALAPAASPIAPQAPTVSLRKDAPALPASPVRSASAGLPAPSPLPAAPPPPPTGASRTEEPAASPRPRRGLAAVCAVAVLALLIAAGTAWWQADRPAQDTPPQPEGLLRGIFPAAPQAGWRFPASEVFARAQFWSPRPDPMGSSTPEFLDLGDTLVTLAVLPNTDREPVLVAVDTESGTARWTATGWYDMCATRTTGGLLPCYRSGGFEPEHRSEIVFLRLSDGSIEHTAPAADDLAWLEVVGDDIITASYSRITSGTVHDLTAHWATEWEPDPVCPGSGDSYLYGATDDFVYFGSDAGAIVLRRTDGSRVIAADVQNVAVYPGHGLVAQTCTAKSAGPATAVVLDRTGKQLRTHPGGGVPVPAGSGADGTYLAADGAWDFTTGTRLWSSGTLDSRSKIVDGIVVTVGSSGLGALELGTGSRLWSADIESGTWMSDRQRILVQDYDSRVHAVDLRTGAVDWTMRTRGGRVAPAGAGFAEIDGDALTYYGPTGPPATELETPADEDGSNQVVTRCGRLPELTPVEYRTTGDTLTVRMELRARCATGDILASDALRITITDRGQPIAAGVFDLSTTPLHLPATSSTSNGTTSVQQDFEFPVGTFWRLPNSIGDRPDPSAVRARGGSTQLVECVDQGTNQGPASTRPPATAAAGSYTAAHSGTSPADADRAALDALRAQADADRPSVTRDLADRWVPQLSAKQEGLVAPDVDGRVVTWTPSAILEQHLRLRLRYPEVRLVYSDDWRTFDLRGWWVTLAGVTHRDPGGAKRWCDDKGIAVDECFAKLVSNTRDSRGTTQYR</sequence>
<feature type="transmembrane region" description="Helical" evidence="2">
    <location>
        <begin position="441"/>
        <end position="465"/>
    </location>
</feature>
<dbReference type="PANTHER" id="PTHR24216">
    <property type="entry name" value="PAXILLIN-RELATED"/>
    <property type="match status" value="1"/>
</dbReference>
<dbReference type="EMBL" id="JBHSAX010000009">
    <property type="protein sequence ID" value="MFC3962179.1"/>
    <property type="molecule type" value="Genomic_DNA"/>
</dbReference>
<feature type="region of interest" description="Disordered" evidence="1">
    <location>
        <begin position="568"/>
        <end position="610"/>
    </location>
</feature>
<dbReference type="InterPro" id="IPR015943">
    <property type="entry name" value="WD40/YVTN_repeat-like_dom_sf"/>
</dbReference>
<dbReference type="Gene3D" id="2.130.10.10">
    <property type="entry name" value="YVTN repeat-like/Quinoprotein amine dehydrogenase"/>
    <property type="match status" value="1"/>
</dbReference>
<evidence type="ECO:0000259" key="3">
    <source>
        <dbReference type="Pfam" id="PF13360"/>
    </source>
</evidence>
<keyword evidence="2" id="KW-0812">Transmembrane</keyword>
<name>A0ABV8DRA2_9NOCA</name>
<evidence type="ECO:0000256" key="1">
    <source>
        <dbReference type="SAM" id="MobiDB-lite"/>
    </source>
</evidence>
<dbReference type="Pfam" id="PF13360">
    <property type="entry name" value="PQQ_2"/>
    <property type="match status" value="1"/>
</dbReference>
<proteinExistence type="predicted"/>
<evidence type="ECO:0000256" key="2">
    <source>
        <dbReference type="SAM" id="Phobius"/>
    </source>
</evidence>
<feature type="region of interest" description="Disordered" evidence="1">
    <location>
        <begin position="1176"/>
        <end position="1207"/>
    </location>
</feature>
<keyword evidence="2" id="KW-0472">Membrane</keyword>
<dbReference type="Proteomes" id="UP001595696">
    <property type="component" value="Unassembled WGS sequence"/>
</dbReference>
<reference evidence="5" key="1">
    <citation type="journal article" date="2019" name="Int. J. Syst. Evol. Microbiol.">
        <title>The Global Catalogue of Microorganisms (GCM) 10K type strain sequencing project: providing services to taxonomists for standard genome sequencing and annotation.</title>
        <authorList>
            <consortium name="The Broad Institute Genomics Platform"/>
            <consortium name="The Broad Institute Genome Sequencing Center for Infectious Disease"/>
            <person name="Wu L."/>
            <person name="Ma J."/>
        </authorList>
    </citation>
    <scope>NUCLEOTIDE SEQUENCE [LARGE SCALE GENOMIC DNA]</scope>
    <source>
        <strain evidence="5">CGMCC 4.7330</strain>
    </source>
</reference>
<evidence type="ECO:0000313" key="5">
    <source>
        <dbReference type="Proteomes" id="UP001595696"/>
    </source>
</evidence>
<feature type="transmembrane region" description="Helical" evidence="2">
    <location>
        <begin position="272"/>
        <end position="295"/>
    </location>
</feature>
<feature type="transmembrane region" description="Helical" evidence="2">
    <location>
        <begin position="331"/>
        <end position="360"/>
    </location>
</feature>
<feature type="transmembrane region" description="Helical" evidence="2">
    <location>
        <begin position="231"/>
        <end position="252"/>
    </location>
</feature>
<dbReference type="PANTHER" id="PTHR24216:SF65">
    <property type="entry name" value="PAXILLIN-LIKE PROTEIN 1"/>
    <property type="match status" value="1"/>
</dbReference>
<feature type="compositionally biased region" description="Pro residues" evidence="1">
    <location>
        <begin position="583"/>
        <end position="596"/>
    </location>
</feature>
<keyword evidence="5" id="KW-1185">Reference proteome</keyword>
<feature type="transmembrane region" description="Helical" evidence="2">
    <location>
        <begin position="366"/>
        <end position="390"/>
    </location>
</feature>
<feature type="transmembrane region" description="Helical" evidence="2">
    <location>
        <begin position="411"/>
        <end position="435"/>
    </location>
</feature>
<comment type="caution">
    <text evidence="4">The sequence shown here is derived from an EMBL/GenBank/DDBJ whole genome shotgun (WGS) entry which is preliminary data.</text>
</comment>
<accession>A0ABV8DRA2</accession>
<organism evidence="4 5">
    <name type="scientific">Nocardia jiangsuensis</name>
    <dbReference type="NCBI Taxonomy" id="1691563"/>
    <lineage>
        <taxon>Bacteria</taxon>
        <taxon>Bacillati</taxon>
        <taxon>Actinomycetota</taxon>
        <taxon>Actinomycetes</taxon>
        <taxon>Mycobacteriales</taxon>
        <taxon>Nocardiaceae</taxon>
        <taxon>Nocardia</taxon>
    </lineage>
</organism>
<dbReference type="RefSeq" id="WP_378611943.1">
    <property type="nucleotide sequence ID" value="NZ_JBHSAX010000009.1"/>
</dbReference>
<keyword evidence="2" id="KW-1133">Transmembrane helix</keyword>
<dbReference type="SUPFAM" id="SSF50998">
    <property type="entry name" value="Quinoprotein alcohol dehydrogenase-like"/>
    <property type="match status" value="1"/>
</dbReference>
<feature type="compositionally biased region" description="Low complexity" evidence="1">
    <location>
        <begin position="1181"/>
        <end position="1206"/>
    </location>
</feature>
<gene>
    <name evidence="4" type="ORF">ACFO0B_09310</name>
</gene>
<evidence type="ECO:0000313" key="4">
    <source>
        <dbReference type="EMBL" id="MFC3962179.1"/>
    </source>
</evidence>
<dbReference type="InterPro" id="IPR002372">
    <property type="entry name" value="PQQ_rpt_dom"/>
</dbReference>